<reference evidence="4 5" key="1">
    <citation type="submission" date="2016-02" db="EMBL/GenBank/DDBJ databases">
        <title>Genome analysis of coral dinoflagellate symbionts highlights evolutionary adaptations to a symbiotic lifestyle.</title>
        <authorList>
            <person name="Aranda M."/>
            <person name="Li Y."/>
            <person name="Liew Y.J."/>
            <person name="Baumgarten S."/>
            <person name="Simakov O."/>
            <person name="Wilson M."/>
            <person name="Piel J."/>
            <person name="Ashoor H."/>
            <person name="Bougouffa S."/>
            <person name="Bajic V.B."/>
            <person name="Ryu T."/>
            <person name="Ravasi T."/>
            <person name="Bayer T."/>
            <person name="Micklem G."/>
            <person name="Kim H."/>
            <person name="Bhak J."/>
            <person name="Lajeunesse T.C."/>
            <person name="Voolstra C.R."/>
        </authorList>
    </citation>
    <scope>NUCLEOTIDE SEQUENCE [LARGE SCALE GENOMIC DNA]</scope>
    <source>
        <strain evidence="4 5">CCMP2467</strain>
    </source>
</reference>
<dbReference type="Pfam" id="PF17284">
    <property type="entry name" value="Spermine_synt_N"/>
    <property type="match status" value="1"/>
</dbReference>
<evidence type="ECO:0000313" key="5">
    <source>
        <dbReference type="Proteomes" id="UP000186817"/>
    </source>
</evidence>
<comment type="similarity">
    <text evidence="1 3">Belongs to the spermidine/spermine synthase family.</text>
</comment>
<dbReference type="NCBIfam" id="TIGR00417">
    <property type="entry name" value="speE"/>
    <property type="match status" value="1"/>
</dbReference>
<dbReference type="GO" id="GO:0005829">
    <property type="term" value="C:cytosol"/>
    <property type="evidence" value="ECO:0007669"/>
    <property type="project" value="TreeGrafter"/>
</dbReference>
<sequence>MAESAPLQGLSLIENGWFIEKNAQWPGQANALEVKEVLLHKKTKFQDLLVFASAKHGNVIVLDGVIQITERDEMSYQEMLAHLPMFSADKPTHVLIIGGGDGGVLREVVKHDTVEKVTWCEIDGDVVEAAKKYMPNVAVAVSNPKTELLVGDGVAFAESSKENSFDVIIVDSSDPVGPAEKLFSKEFYVNVHRILKPGGVVCSQGECLWLNEDLIDAMVTDYGACFASAEYASIQVPTYPSGQIGAFIARKAGTAGPASCRSPRREPPAGMPLRYYTAEMHAAAFALPAFLRKRLKAVEGSPEKRPRLSWQ</sequence>
<dbReference type="PANTHER" id="PTHR11558:SF11">
    <property type="entry name" value="SPERMIDINE SYNTHASE"/>
    <property type="match status" value="1"/>
</dbReference>
<dbReference type="PROSITE" id="PS01330">
    <property type="entry name" value="PABS_1"/>
    <property type="match status" value="1"/>
</dbReference>
<dbReference type="InterPro" id="IPR030374">
    <property type="entry name" value="PABS"/>
</dbReference>
<dbReference type="InterPro" id="IPR030373">
    <property type="entry name" value="PABS_CS"/>
</dbReference>
<dbReference type="NCBIfam" id="NF002010">
    <property type="entry name" value="PRK00811.1"/>
    <property type="match status" value="1"/>
</dbReference>
<dbReference type="PANTHER" id="PTHR11558">
    <property type="entry name" value="SPERMIDINE/SPERMINE SYNTHASE"/>
    <property type="match status" value="1"/>
</dbReference>
<evidence type="ECO:0000256" key="1">
    <source>
        <dbReference type="ARBA" id="ARBA00007867"/>
    </source>
</evidence>
<dbReference type="Proteomes" id="UP000186817">
    <property type="component" value="Unassembled WGS sequence"/>
</dbReference>
<dbReference type="CDD" id="cd02440">
    <property type="entry name" value="AdoMet_MTases"/>
    <property type="match status" value="1"/>
</dbReference>
<dbReference type="FunFam" id="2.30.140.10:FF:000001">
    <property type="entry name" value="SPE3p Spermidine synthase"/>
    <property type="match status" value="1"/>
</dbReference>
<evidence type="ECO:0000313" key="4">
    <source>
        <dbReference type="EMBL" id="OLQ06968.1"/>
    </source>
</evidence>
<dbReference type="InterPro" id="IPR029063">
    <property type="entry name" value="SAM-dependent_MTases_sf"/>
</dbReference>
<dbReference type="AlphaFoldDB" id="A0A1Q9EHW8"/>
<dbReference type="Gene3D" id="2.30.140.10">
    <property type="entry name" value="Spermidine synthase, tetramerisation domain"/>
    <property type="match status" value="1"/>
</dbReference>
<dbReference type="FunFam" id="3.40.50.150:FF:000013">
    <property type="entry name" value="Spermidine synthase"/>
    <property type="match status" value="1"/>
</dbReference>
<accession>A0A1Q9EHW8</accession>
<dbReference type="OrthoDB" id="38125at2759"/>
<dbReference type="InterPro" id="IPR001045">
    <property type="entry name" value="Spermi_synthase"/>
</dbReference>
<dbReference type="EMBL" id="LSRX01000149">
    <property type="protein sequence ID" value="OLQ06968.1"/>
    <property type="molecule type" value="Genomic_DNA"/>
</dbReference>
<evidence type="ECO:0000256" key="2">
    <source>
        <dbReference type="ARBA" id="ARBA00022679"/>
    </source>
</evidence>
<keyword evidence="5" id="KW-1185">Reference proteome</keyword>
<proteinExistence type="inferred from homology"/>
<dbReference type="SUPFAM" id="SSF53335">
    <property type="entry name" value="S-adenosyl-L-methionine-dependent methyltransferases"/>
    <property type="match status" value="1"/>
</dbReference>
<dbReference type="GO" id="GO:0004766">
    <property type="term" value="F:spermidine synthase activity"/>
    <property type="evidence" value="ECO:0007669"/>
    <property type="project" value="TreeGrafter"/>
</dbReference>
<gene>
    <name evidence="4" type="primary">SPDSYN2</name>
    <name evidence="4" type="ORF">AK812_SmicGene9705</name>
</gene>
<evidence type="ECO:0000256" key="3">
    <source>
        <dbReference type="RuleBase" id="RU003836"/>
    </source>
</evidence>
<dbReference type="OMA" id="FLYHEMM"/>
<dbReference type="HAMAP" id="MF_00198">
    <property type="entry name" value="Spermidine_synth"/>
    <property type="match status" value="1"/>
</dbReference>
<dbReference type="InterPro" id="IPR037163">
    <property type="entry name" value="Spermidine_synt_N_sf"/>
</dbReference>
<name>A0A1Q9EHW8_SYMMI</name>
<organism evidence="4 5">
    <name type="scientific">Symbiodinium microadriaticum</name>
    <name type="common">Dinoflagellate</name>
    <name type="synonym">Zooxanthella microadriatica</name>
    <dbReference type="NCBI Taxonomy" id="2951"/>
    <lineage>
        <taxon>Eukaryota</taxon>
        <taxon>Sar</taxon>
        <taxon>Alveolata</taxon>
        <taxon>Dinophyceae</taxon>
        <taxon>Suessiales</taxon>
        <taxon>Symbiodiniaceae</taxon>
        <taxon>Symbiodinium</taxon>
    </lineage>
</organism>
<dbReference type="Gene3D" id="3.40.50.150">
    <property type="entry name" value="Vaccinia Virus protein VP39"/>
    <property type="match status" value="1"/>
</dbReference>
<protein>
    <submittedName>
        <fullName evidence="4">Spermidine synthase 2</fullName>
    </submittedName>
</protein>
<dbReference type="Pfam" id="PF01564">
    <property type="entry name" value="Spermine_synth"/>
    <property type="match status" value="1"/>
</dbReference>
<dbReference type="PROSITE" id="PS51006">
    <property type="entry name" value="PABS_2"/>
    <property type="match status" value="1"/>
</dbReference>
<dbReference type="GO" id="GO:0008295">
    <property type="term" value="P:spermidine biosynthetic process"/>
    <property type="evidence" value="ECO:0007669"/>
    <property type="project" value="TreeGrafter"/>
</dbReference>
<keyword evidence="2 3" id="KW-0808">Transferase</keyword>
<comment type="caution">
    <text evidence="4">The sequence shown here is derived from an EMBL/GenBank/DDBJ whole genome shotgun (WGS) entry which is preliminary data.</text>
</comment>
<dbReference type="InterPro" id="IPR035246">
    <property type="entry name" value="Spermidine_synt_N"/>
</dbReference>